<gene>
    <name evidence="2" type="ORF">DICPUDRAFT_75877</name>
</gene>
<feature type="transmembrane region" description="Helical" evidence="1">
    <location>
        <begin position="12"/>
        <end position="35"/>
    </location>
</feature>
<keyword evidence="1" id="KW-0472">Membrane</keyword>
<evidence type="ECO:0000313" key="2">
    <source>
        <dbReference type="EMBL" id="EGC38536.1"/>
    </source>
</evidence>
<name>F0ZBX7_DICPU</name>
<evidence type="ECO:0000256" key="1">
    <source>
        <dbReference type="SAM" id="Phobius"/>
    </source>
</evidence>
<dbReference type="OMA" id="GCIYEPA"/>
<dbReference type="KEGG" id="dpp:DICPUDRAFT_75877"/>
<protein>
    <submittedName>
        <fullName evidence="2">Uncharacterized protein</fullName>
    </submittedName>
</protein>
<dbReference type="VEuPathDB" id="AmoebaDB:DICPUDRAFT_75877"/>
<dbReference type="RefSeq" id="XP_003284907.1">
    <property type="nucleotide sequence ID" value="XM_003284859.1"/>
</dbReference>
<accession>F0ZBX7</accession>
<feature type="transmembrane region" description="Helical" evidence="1">
    <location>
        <begin position="259"/>
        <end position="280"/>
    </location>
</feature>
<proteinExistence type="predicted"/>
<keyword evidence="1" id="KW-1133">Transmembrane helix</keyword>
<dbReference type="EMBL" id="GL870974">
    <property type="protein sequence ID" value="EGC38536.1"/>
    <property type="molecule type" value="Genomic_DNA"/>
</dbReference>
<dbReference type="AlphaFoldDB" id="F0ZBX7"/>
<dbReference type="Proteomes" id="UP000001064">
    <property type="component" value="Unassembled WGS sequence"/>
</dbReference>
<dbReference type="FunCoup" id="F0ZBX7">
    <property type="interactions" value="398"/>
</dbReference>
<evidence type="ECO:0000313" key="3">
    <source>
        <dbReference type="Proteomes" id="UP000001064"/>
    </source>
</evidence>
<sequence>MRQKLSKCVLSLVLVCTSLFVVGIVLLILGFLAYMSEPAPPAYIYSVNLCEDKPEIDPVTNLTLSKIWVGYQLREDQDSCPTPLEFSNDQFFNVPKGVLGESVPYDIMVYSTNKVIGEEFQLSFYENAEKSYASFETTNKPFSLYPKVDFAICGGKQIKMYRDGPPNEDDGDLISNFEDCKNTTSGCIYEPARSLSSYDLSEFKPIHLTDIPASGSKFKVSARLKIPIKDEGSNGKDFIPELYVEFKVGGRGPEQDKGLILLIIGGVLADTMPATLYFLLQKYHFKKQKNFEHDTTGIPLMEMDQ</sequence>
<dbReference type="eggNOG" id="ENOG502RCV4">
    <property type="taxonomic scope" value="Eukaryota"/>
</dbReference>
<reference evidence="3" key="1">
    <citation type="journal article" date="2011" name="Genome Biol.">
        <title>Comparative genomics of the social amoebae Dictyostelium discoideum and Dictyostelium purpureum.</title>
        <authorList>
            <consortium name="US DOE Joint Genome Institute (JGI-PGF)"/>
            <person name="Sucgang R."/>
            <person name="Kuo A."/>
            <person name="Tian X."/>
            <person name="Salerno W."/>
            <person name="Parikh A."/>
            <person name="Feasley C.L."/>
            <person name="Dalin E."/>
            <person name="Tu H."/>
            <person name="Huang E."/>
            <person name="Barry K."/>
            <person name="Lindquist E."/>
            <person name="Shapiro H."/>
            <person name="Bruce D."/>
            <person name="Schmutz J."/>
            <person name="Salamov A."/>
            <person name="Fey P."/>
            <person name="Gaudet P."/>
            <person name="Anjard C."/>
            <person name="Babu M.M."/>
            <person name="Basu S."/>
            <person name="Bushmanova Y."/>
            <person name="van der Wel H."/>
            <person name="Katoh-Kurasawa M."/>
            <person name="Dinh C."/>
            <person name="Coutinho P.M."/>
            <person name="Saito T."/>
            <person name="Elias M."/>
            <person name="Schaap P."/>
            <person name="Kay R.R."/>
            <person name="Henrissat B."/>
            <person name="Eichinger L."/>
            <person name="Rivero F."/>
            <person name="Putnam N.H."/>
            <person name="West C.M."/>
            <person name="Loomis W.F."/>
            <person name="Chisholm R.L."/>
            <person name="Shaulsky G."/>
            <person name="Strassmann J.E."/>
            <person name="Queller D.C."/>
            <person name="Kuspa A."/>
            <person name="Grigoriev I.V."/>
        </authorList>
    </citation>
    <scope>NUCLEOTIDE SEQUENCE [LARGE SCALE GENOMIC DNA]</scope>
    <source>
        <strain evidence="3">QSDP1</strain>
    </source>
</reference>
<dbReference type="GeneID" id="10507013"/>
<dbReference type="InParanoid" id="F0ZBX7"/>
<organism evidence="2 3">
    <name type="scientific">Dictyostelium purpureum</name>
    <name type="common">Slime mold</name>
    <dbReference type="NCBI Taxonomy" id="5786"/>
    <lineage>
        <taxon>Eukaryota</taxon>
        <taxon>Amoebozoa</taxon>
        <taxon>Evosea</taxon>
        <taxon>Eumycetozoa</taxon>
        <taxon>Dictyostelia</taxon>
        <taxon>Dictyosteliales</taxon>
        <taxon>Dictyosteliaceae</taxon>
        <taxon>Dictyostelium</taxon>
    </lineage>
</organism>
<keyword evidence="3" id="KW-1185">Reference proteome</keyword>
<keyword evidence="1" id="KW-0812">Transmembrane</keyword>
<dbReference type="OrthoDB" id="19003at2759"/>